<dbReference type="InterPro" id="IPR000182">
    <property type="entry name" value="GNAT_dom"/>
</dbReference>
<reference evidence="2 3" key="1">
    <citation type="submission" date="2024-06" db="EMBL/GenBank/DDBJ databases">
        <title>Chitinophaga defluvii sp. nov., isolated from municipal sewage.</title>
        <authorList>
            <person name="Zhang L."/>
        </authorList>
    </citation>
    <scope>NUCLEOTIDE SEQUENCE [LARGE SCALE GENOMIC DNA]</scope>
    <source>
        <strain evidence="2 3">H8</strain>
    </source>
</reference>
<gene>
    <name evidence="2" type="ORF">ABR189_16725</name>
</gene>
<dbReference type="CDD" id="cd04301">
    <property type="entry name" value="NAT_SF"/>
    <property type="match status" value="1"/>
</dbReference>
<dbReference type="PROSITE" id="PS51186">
    <property type="entry name" value="GNAT"/>
    <property type="match status" value="1"/>
</dbReference>
<proteinExistence type="predicted"/>
<organism evidence="2 3">
    <name type="scientific">Chitinophaga defluvii</name>
    <dbReference type="NCBI Taxonomy" id="3163343"/>
    <lineage>
        <taxon>Bacteria</taxon>
        <taxon>Pseudomonadati</taxon>
        <taxon>Bacteroidota</taxon>
        <taxon>Chitinophagia</taxon>
        <taxon>Chitinophagales</taxon>
        <taxon>Chitinophagaceae</taxon>
        <taxon>Chitinophaga</taxon>
    </lineage>
</organism>
<accession>A0ABV2T7L3</accession>
<dbReference type="Pfam" id="PF13302">
    <property type="entry name" value="Acetyltransf_3"/>
    <property type="match status" value="1"/>
</dbReference>
<dbReference type="Proteomes" id="UP001549749">
    <property type="component" value="Unassembled WGS sequence"/>
</dbReference>
<keyword evidence="3" id="KW-1185">Reference proteome</keyword>
<dbReference type="InterPro" id="IPR051531">
    <property type="entry name" value="N-acetyltransferase"/>
</dbReference>
<dbReference type="RefSeq" id="WP_354661599.1">
    <property type="nucleotide sequence ID" value="NZ_JBEXAC010000002.1"/>
</dbReference>
<dbReference type="SUPFAM" id="SSF55729">
    <property type="entry name" value="Acyl-CoA N-acyltransferases (Nat)"/>
    <property type="match status" value="1"/>
</dbReference>
<evidence type="ECO:0000313" key="3">
    <source>
        <dbReference type="Proteomes" id="UP001549749"/>
    </source>
</evidence>
<evidence type="ECO:0000313" key="2">
    <source>
        <dbReference type="EMBL" id="MET6999033.1"/>
    </source>
</evidence>
<feature type="domain" description="N-acetyltransferase" evidence="1">
    <location>
        <begin position="34"/>
        <end position="169"/>
    </location>
</feature>
<comment type="caution">
    <text evidence="2">The sequence shown here is derived from an EMBL/GenBank/DDBJ whole genome shotgun (WGS) entry which is preliminary data.</text>
</comment>
<evidence type="ECO:0000259" key="1">
    <source>
        <dbReference type="PROSITE" id="PS51186"/>
    </source>
</evidence>
<dbReference type="Gene3D" id="3.40.630.30">
    <property type="match status" value="1"/>
</dbReference>
<protein>
    <submittedName>
        <fullName evidence="2">GNAT family N-acetyltransferase</fullName>
    </submittedName>
</protein>
<dbReference type="PANTHER" id="PTHR43792:SF13">
    <property type="entry name" value="ACETYLTRANSFERASE"/>
    <property type="match status" value="1"/>
</dbReference>
<name>A0ABV2T7L3_9BACT</name>
<dbReference type="InterPro" id="IPR016181">
    <property type="entry name" value="Acyl_CoA_acyltransferase"/>
</dbReference>
<dbReference type="PANTHER" id="PTHR43792">
    <property type="entry name" value="GNAT FAMILY, PUTATIVE (AFU_ORTHOLOGUE AFUA_3G00765)-RELATED-RELATED"/>
    <property type="match status" value="1"/>
</dbReference>
<sequence length="169" mass="19327">MLSLKTARLLVRPCRLPVLTEIYLRGAQVGKMLNAVVPLSWPQPDLQEVLPYYIETLQADPEAYLWFFWVIIDRKQKILLGDTGFKGMPDKAGVVEIGYRILPEYRNQDIATEAVKALIEWAFQQAGVNRVVAECEATNNASIRVLEKSGMQQAMPDNEMLKWYVDRKV</sequence>
<dbReference type="EMBL" id="JBEXAC010000002">
    <property type="protein sequence ID" value="MET6999033.1"/>
    <property type="molecule type" value="Genomic_DNA"/>
</dbReference>